<dbReference type="RefSeq" id="XP_001436253.1">
    <property type="nucleotide sequence ID" value="XM_001436216.2"/>
</dbReference>
<reference evidence="1 2" key="1">
    <citation type="journal article" date="2006" name="Nature">
        <title>Global trends of whole-genome duplications revealed by the ciliate Paramecium tetraurelia.</title>
        <authorList>
            <consortium name="Genoscope"/>
            <person name="Aury J.-M."/>
            <person name="Jaillon O."/>
            <person name="Duret L."/>
            <person name="Noel B."/>
            <person name="Jubin C."/>
            <person name="Porcel B.M."/>
            <person name="Segurens B."/>
            <person name="Daubin V."/>
            <person name="Anthouard V."/>
            <person name="Aiach N."/>
            <person name="Arnaiz O."/>
            <person name="Billaut A."/>
            <person name="Beisson J."/>
            <person name="Blanc I."/>
            <person name="Bouhouche K."/>
            <person name="Camara F."/>
            <person name="Duharcourt S."/>
            <person name="Guigo R."/>
            <person name="Gogendeau D."/>
            <person name="Katinka M."/>
            <person name="Keller A.-M."/>
            <person name="Kissmehl R."/>
            <person name="Klotz C."/>
            <person name="Koll F."/>
            <person name="Le Moue A."/>
            <person name="Lepere C."/>
            <person name="Malinsky S."/>
            <person name="Nowacki M."/>
            <person name="Nowak J.K."/>
            <person name="Plattner H."/>
            <person name="Poulain J."/>
            <person name="Ruiz F."/>
            <person name="Serrano V."/>
            <person name="Zagulski M."/>
            <person name="Dessen P."/>
            <person name="Betermier M."/>
            <person name="Weissenbach J."/>
            <person name="Scarpelli C."/>
            <person name="Schachter V."/>
            <person name="Sperling L."/>
            <person name="Meyer E."/>
            <person name="Cohen J."/>
            <person name="Wincker P."/>
        </authorList>
    </citation>
    <scope>NUCLEOTIDE SEQUENCE [LARGE SCALE GENOMIC DNA]</scope>
    <source>
        <strain evidence="1 2">Stock d4-2</strain>
    </source>
</reference>
<gene>
    <name evidence="1" type="ORF">GSPATT00007067001</name>
</gene>
<dbReference type="HOGENOM" id="CLU_2594955_0_0_1"/>
<proteinExistence type="predicted"/>
<dbReference type="KEGG" id="ptm:GSPATT00007067001"/>
<sequence>MDRRILKKEHGINQLQLTKQLKISRQRNYYQINKHQTIVLNLKDFSIEEKQQINGKSELNNNQLKQQKWKIESEYLSIHQ</sequence>
<dbReference type="Proteomes" id="UP000000600">
    <property type="component" value="Unassembled WGS sequence"/>
</dbReference>
<dbReference type="EMBL" id="CT868063">
    <property type="protein sequence ID" value="CAK68856.1"/>
    <property type="molecule type" value="Genomic_DNA"/>
</dbReference>
<keyword evidence="2" id="KW-1185">Reference proteome</keyword>
<evidence type="ECO:0000313" key="2">
    <source>
        <dbReference type="Proteomes" id="UP000000600"/>
    </source>
</evidence>
<organism evidence="1 2">
    <name type="scientific">Paramecium tetraurelia</name>
    <dbReference type="NCBI Taxonomy" id="5888"/>
    <lineage>
        <taxon>Eukaryota</taxon>
        <taxon>Sar</taxon>
        <taxon>Alveolata</taxon>
        <taxon>Ciliophora</taxon>
        <taxon>Intramacronucleata</taxon>
        <taxon>Oligohymenophorea</taxon>
        <taxon>Peniculida</taxon>
        <taxon>Parameciidae</taxon>
        <taxon>Paramecium</taxon>
    </lineage>
</organism>
<dbReference type="GeneID" id="5022038"/>
<evidence type="ECO:0000313" key="1">
    <source>
        <dbReference type="EMBL" id="CAK68856.1"/>
    </source>
</evidence>
<name>A0CDI9_PARTE</name>
<protein>
    <submittedName>
        <fullName evidence="1">Uncharacterized protein</fullName>
    </submittedName>
</protein>
<dbReference type="InParanoid" id="A0CDI9"/>
<dbReference type="AlphaFoldDB" id="A0CDI9"/>
<accession>A0CDI9</accession>